<gene>
    <name evidence="5" type="ORF">B0A52_00148</name>
</gene>
<name>A0A438NJA7_EXOME</name>
<dbReference type="SUPFAM" id="SSF56801">
    <property type="entry name" value="Acetyl-CoA synthetase-like"/>
    <property type="match status" value="1"/>
</dbReference>
<dbReference type="InterPro" id="IPR045851">
    <property type="entry name" value="AMP-bd_C_sf"/>
</dbReference>
<dbReference type="Pfam" id="PF00501">
    <property type="entry name" value="AMP-binding"/>
    <property type="match status" value="1"/>
</dbReference>
<feature type="domain" description="AMP-dependent synthetase/ligase" evidence="3">
    <location>
        <begin position="24"/>
        <end position="406"/>
    </location>
</feature>
<organism evidence="5 6">
    <name type="scientific">Exophiala mesophila</name>
    <name type="common">Black yeast-like fungus</name>
    <dbReference type="NCBI Taxonomy" id="212818"/>
    <lineage>
        <taxon>Eukaryota</taxon>
        <taxon>Fungi</taxon>
        <taxon>Dikarya</taxon>
        <taxon>Ascomycota</taxon>
        <taxon>Pezizomycotina</taxon>
        <taxon>Eurotiomycetes</taxon>
        <taxon>Chaetothyriomycetidae</taxon>
        <taxon>Chaetothyriales</taxon>
        <taxon>Herpotrichiellaceae</taxon>
        <taxon>Exophiala</taxon>
    </lineage>
</organism>
<dbReference type="Proteomes" id="UP000288859">
    <property type="component" value="Unassembled WGS sequence"/>
</dbReference>
<evidence type="ECO:0000313" key="6">
    <source>
        <dbReference type="Proteomes" id="UP000288859"/>
    </source>
</evidence>
<evidence type="ECO:0000259" key="4">
    <source>
        <dbReference type="Pfam" id="PF13193"/>
    </source>
</evidence>
<evidence type="ECO:0000259" key="3">
    <source>
        <dbReference type="Pfam" id="PF00501"/>
    </source>
</evidence>
<dbReference type="PANTHER" id="PTHR24096:SF149">
    <property type="entry name" value="AMP-BINDING DOMAIN-CONTAINING PROTEIN-RELATED"/>
    <property type="match status" value="1"/>
</dbReference>
<dbReference type="GO" id="GO:0019748">
    <property type="term" value="P:secondary metabolic process"/>
    <property type="evidence" value="ECO:0007669"/>
    <property type="project" value="TreeGrafter"/>
</dbReference>
<comment type="similarity">
    <text evidence="1">Belongs to the ATP-dependent AMP-binding enzyme family.</text>
</comment>
<dbReference type="Gene3D" id="3.30.300.30">
    <property type="match status" value="1"/>
</dbReference>
<evidence type="ECO:0008006" key="7">
    <source>
        <dbReference type="Google" id="ProtNLM"/>
    </source>
</evidence>
<feature type="domain" description="AMP-binding enzyme C-terminal" evidence="4">
    <location>
        <begin position="458"/>
        <end position="540"/>
    </location>
</feature>
<accession>A0A438NJA7</accession>
<evidence type="ECO:0000313" key="5">
    <source>
        <dbReference type="EMBL" id="RVX75792.1"/>
    </source>
</evidence>
<proteinExistence type="inferred from homology"/>
<reference evidence="5 6" key="1">
    <citation type="submission" date="2017-03" db="EMBL/GenBank/DDBJ databases">
        <title>Genomes of endolithic fungi from Antarctica.</title>
        <authorList>
            <person name="Coleine C."/>
            <person name="Masonjones S."/>
            <person name="Stajich J.E."/>
        </authorList>
    </citation>
    <scope>NUCLEOTIDE SEQUENCE [LARGE SCALE GENOMIC DNA]</scope>
    <source>
        <strain evidence="5 6">CCFEE 6314</strain>
    </source>
</reference>
<dbReference type="Gene3D" id="3.40.50.12780">
    <property type="entry name" value="N-terminal domain of ligase-like"/>
    <property type="match status" value="1"/>
</dbReference>
<dbReference type="EMBL" id="NAJM01000001">
    <property type="protein sequence ID" value="RVX75792.1"/>
    <property type="molecule type" value="Genomic_DNA"/>
</dbReference>
<dbReference type="PANTHER" id="PTHR24096">
    <property type="entry name" value="LONG-CHAIN-FATTY-ACID--COA LIGASE"/>
    <property type="match status" value="1"/>
</dbReference>
<evidence type="ECO:0000256" key="1">
    <source>
        <dbReference type="ARBA" id="ARBA00006432"/>
    </source>
</evidence>
<keyword evidence="2" id="KW-0436">Ligase</keyword>
<comment type="caution">
    <text evidence="5">The sequence shown here is derived from an EMBL/GenBank/DDBJ whole genome shotgun (WGS) entry which is preliminary data.</text>
</comment>
<sequence length="560" mass="62126">MAPIYSSQNVPLRTDRSITQFMLENVCHTDPEKVICEDTLTKKQTTYGGLREEAFRVAQALRSNHGLCENDTVSIISRSCVDYILATHGVWAAGAIVSTINHSNTAEELAYAIKIIRPKIVIADASIMEKMSEAVRLAGNVIDITLITLLDRVPGYPYFPDDFLKDNKRIPPEVYVLDGKDARQKCGAVVLSSGTTGSPKAVMLSHHNLIAICEMLRYHNEDNWRGSMREIFFPPRMLHDMEEVAVSHIYGLYVCALMGPWLGSYIGLMHSFDMDSFCKLLQDKRATLARLVPTVALALSESPIVSRYKYPDLEYFSCAGAVLKPNVATKLRKQFPRVALCQTYGCTETSSCISQSGVRDEGAPLVATGTLLSNIGIRFLDDDLRDVPIGTPGEVCVSCPTIMMGYKDNEQATRESMLKPGWYRTGDVGFLDSNGYLIIVDRIKDVIKYKGFQVSPTELEEIIGQHPQVQDVGVTATWDDTQATELPRAFVVPKPDIDQSQLPRIAIEIQDLVAVKASGYKKLRGGVKFVGCLPRNPTGKLLRRILKKQEAEDGRVIAKL</sequence>
<dbReference type="Pfam" id="PF13193">
    <property type="entry name" value="AMP-binding_C"/>
    <property type="match status" value="1"/>
</dbReference>
<dbReference type="VEuPathDB" id="FungiDB:PV10_03313"/>
<dbReference type="GO" id="GO:0016405">
    <property type="term" value="F:CoA-ligase activity"/>
    <property type="evidence" value="ECO:0007669"/>
    <property type="project" value="TreeGrafter"/>
</dbReference>
<dbReference type="OrthoDB" id="1898221at2759"/>
<evidence type="ECO:0000256" key="2">
    <source>
        <dbReference type="ARBA" id="ARBA00022598"/>
    </source>
</evidence>
<dbReference type="InterPro" id="IPR042099">
    <property type="entry name" value="ANL_N_sf"/>
</dbReference>
<protein>
    <recommendedName>
        <fullName evidence="7">AMP-dependent synthetase/ligase domain-containing protein</fullName>
    </recommendedName>
</protein>
<dbReference type="AlphaFoldDB" id="A0A438NJA7"/>
<dbReference type="InterPro" id="IPR000873">
    <property type="entry name" value="AMP-dep_synth/lig_dom"/>
</dbReference>
<dbReference type="InterPro" id="IPR025110">
    <property type="entry name" value="AMP-bd_C"/>
</dbReference>